<sequence length="283" mass="30198">MSDHATTFPRRQAGLAVILVLIVSGLAACAHIGGARIARIGDRRVEYALAGQGAPAVVLENGLGARLDWWAKVFPEVARETRIYAYNRAGTGDSDVASTPRDGNHIVEELRQNLRASGIAPPYVLVGHSLGGLYMQLYARRHPDEVAGLVLVDSTHPLQMQGAGGRDNWPAWANVAFDAITSDAAKQELVALPATGAELLALPPLRGKPVIVLSAQKPMAETSALARDANAKRIDILRLNPGASRVWVDSGHDIPLEQPQAVVAAIHEVLAQARRQMATHGAR</sequence>
<keyword evidence="3" id="KW-1185">Reference proteome</keyword>
<dbReference type="Pfam" id="PF00561">
    <property type="entry name" value="Abhydrolase_1"/>
    <property type="match status" value="1"/>
</dbReference>
<dbReference type="GO" id="GO:0016787">
    <property type="term" value="F:hydrolase activity"/>
    <property type="evidence" value="ECO:0007669"/>
    <property type="project" value="UniProtKB-KW"/>
</dbReference>
<gene>
    <name evidence="2" type="ORF">GL279_13725</name>
</gene>
<dbReference type="InterPro" id="IPR029058">
    <property type="entry name" value="AB_hydrolase_fold"/>
</dbReference>
<dbReference type="AlphaFoldDB" id="A0A844H7R2"/>
<organism evidence="2 3">
    <name type="scientific">Paracoccus limosus</name>
    <dbReference type="NCBI Taxonomy" id="913252"/>
    <lineage>
        <taxon>Bacteria</taxon>
        <taxon>Pseudomonadati</taxon>
        <taxon>Pseudomonadota</taxon>
        <taxon>Alphaproteobacteria</taxon>
        <taxon>Rhodobacterales</taxon>
        <taxon>Paracoccaceae</taxon>
        <taxon>Paracoccus</taxon>
    </lineage>
</organism>
<dbReference type="InterPro" id="IPR000073">
    <property type="entry name" value="AB_hydrolase_1"/>
</dbReference>
<comment type="caution">
    <text evidence="2">The sequence shown here is derived from an EMBL/GenBank/DDBJ whole genome shotgun (WGS) entry which is preliminary data.</text>
</comment>
<dbReference type="OrthoDB" id="9793083at2"/>
<accession>A0A844H7R2</accession>
<protein>
    <submittedName>
        <fullName evidence="2">Alpha/beta fold hydrolase</fullName>
    </submittedName>
</protein>
<reference evidence="2 3" key="1">
    <citation type="submission" date="2019-11" db="EMBL/GenBank/DDBJ databases">
        <authorList>
            <person name="Dong K."/>
        </authorList>
    </citation>
    <scope>NUCLEOTIDE SEQUENCE [LARGE SCALE GENOMIC DNA]</scope>
    <source>
        <strain evidence="2 3">JCM 17370</strain>
    </source>
</reference>
<keyword evidence="2" id="KW-0378">Hydrolase</keyword>
<dbReference type="PANTHER" id="PTHR43798">
    <property type="entry name" value="MONOACYLGLYCEROL LIPASE"/>
    <property type="match status" value="1"/>
</dbReference>
<dbReference type="PANTHER" id="PTHR43798:SF33">
    <property type="entry name" value="HYDROLASE, PUTATIVE (AFU_ORTHOLOGUE AFUA_2G14860)-RELATED"/>
    <property type="match status" value="1"/>
</dbReference>
<evidence type="ECO:0000313" key="3">
    <source>
        <dbReference type="Proteomes" id="UP000442533"/>
    </source>
</evidence>
<dbReference type="GO" id="GO:0016020">
    <property type="term" value="C:membrane"/>
    <property type="evidence" value="ECO:0007669"/>
    <property type="project" value="TreeGrafter"/>
</dbReference>
<dbReference type="Gene3D" id="3.40.50.1820">
    <property type="entry name" value="alpha/beta hydrolase"/>
    <property type="match status" value="1"/>
</dbReference>
<dbReference type="EMBL" id="WMIF01000020">
    <property type="protein sequence ID" value="MTH35663.1"/>
    <property type="molecule type" value="Genomic_DNA"/>
</dbReference>
<dbReference type="InterPro" id="IPR050266">
    <property type="entry name" value="AB_hydrolase_sf"/>
</dbReference>
<dbReference type="Proteomes" id="UP000442533">
    <property type="component" value="Unassembled WGS sequence"/>
</dbReference>
<proteinExistence type="predicted"/>
<evidence type="ECO:0000313" key="2">
    <source>
        <dbReference type="EMBL" id="MTH35663.1"/>
    </source>
</evidence>
<dbReference type="SUPFAM" id="SSF53474">
    <property type="entry name" value="alpha/beta-Hydrolases"/>
    <property type="match status" value="1"/>
</dbReference>
<evidence type="ECO:0000259" key="1">
    <source>
        <dbReference type="Pfam" id="PF00561"/>
    </source>
</evidence>
<name>A0A844H7R2_9RHOB</name>
<dbReference type="RefSeq" id="WP_155065210.1">
    <property type="nucleotide sequence ID" value="NZ_WMIF01000020.1"/>
</dbReference>
<feature type="domain" description="AB hydrolase-1" evidence="1">
    <location>
        <begin position="55"/>
        <end position="217"/>
    </location>
</feature>